<dbReference type="GO" id="GO:1990904">
    <property type="term" value="C:ribonucleoprotein complex"/>
    <property type="evidence" value="ECO:0007669"/>
    <property type="project" value="UniProtKB-KW"/>
</dbReference>
<reference evidence="8" key="1">
    <citation type="journal article" date="2020" name="Stud. Mycol.">
        <title>101 Dothideomycetes genomes: a test case for predicting lifestyles and emergence of pathogens.</title>
        <authorList>
            <person name="Haridas S."/>
            <person name="Albert R."/>
            <person name="Binder M."/>
            <person name="Bloem J."/>
            <person name="Labutti K."/>
            <person name="Salamov A."/>
            <person name="Andreopoulos B."/>
            <person name="Baker S."/>
            <person name="Barry K."/>
            <person name="Bills G."/>
            <person name="Bluhm B."/>
            <person name="Cannon C."/>
            <person name="Castanera R."/>
            <person name="Culley D."/>
            <person name="Daum C."/>
            <person name="Ezra D."/>
            <person name="Gonzalez J."/>
            <person name="Henrissat B."/>
            <person name="Kuo A."/>
            <person name="Liang C."/>
            <person name="Lipzen A."/>
            <person name="Lutzoni F."/>
            <person name="Magnuson J."/>
            <person name="Mondo S."/>
            <person name="Nolan M."/>
            <person name="Ohm R."/>
            <person name="Pangilinan J."/>
            <person name="Park H.-J."/>
            <person name="Ramirez L."/>
            <person name="Alfaro M."/>
            <person name="Sun H."/>
            <person name="Tritt A."/>
            <person name="Yoshinaga Y."/>
            <person name="Zwiers L.-H."/>
            <person name="Turgeon B."/>
            <person name="Goodwin S."/>
            <person name="Spatafora J."/>
            <person name="Crous P."/>
            <person name="Grigoriev I."/>
        </authorList>
    </citation>
    <scope>NUCLEOTIDE SEQUENCE</scope>
    <source>
        <strain evidence="8">CBS 133067</strain>
    </source>
</reference>
<keyword evidence="9" id="KW-1185">Reference proteome</keyword>
<evidence type="ECO:0000256" key="1">
    <source>
        <dbReference type="ARBA" id="ARBA00004173"/>
    </source>
</evidence>
<dbReference type="InterPro" id="IPR042831">
    <property type="entry name" value="Ribosomal_mL40_fung"/>
</dbReference>
<evidence type="ECO:0000256" key="7">
    <source>
        <dbReference type="ARBA" id="ARBA00035192"/>
    </source>
</evidence>
<evidence type="ECO:0000313" key="8">
    <source>
        <dbReference type="EMBL" id="KAF2097489.1"/>
    </source>
</evidence>
<dbReference type="PANTHER" id="PTHR39150:SF1">
    <property type="entry name" value="LARGE RIBOSOMAL SUBUNIT PROTEIN ML40"/>
    <property type="match status" value="1"/>
</dbReference>
<organism evidence="8 9">
    <name type="scientific">Rhizodiscina lignyota</name>
    <dbReference type="NCBI Taxonomy" id="1504668"/>
    <lineage>
        <taxon>Eukaryota</taxon>
        <taxon>Fungi</taxon>
        <taxon>Dikarya</taxon>
        <taxon>Ascomycota</taxon>
        <taxon>Pezizomycotina</taxon>
        <taxon>Dothideomycetes</taxon>
        <taxon>Pleosporomycetidae</taxon>
        <taxon>Aulographales</taxon>
        <taxon>Rhizodiscinaceae</taxon>
        <taxon>Rhizodiscina</taxon>
    </lineage>
</organism>
<dbReference type="GO" id="GO:0032543">
    <property type="term" value="P:mitochondrial translation"/>
    <property type="evidence" value="ECO:0007669"/>
    <property type="project" value="InterPro"/>
</dbReference>
<dbReference type="Pfam" id="PF09812">
    <property type="entry name" value="MRP-L28"/>
    <property type="match status" value="1"/>
</dbReference>
<comment type="subcellular location">
    <subcellularLocation>
        <location evidence="1">Mitochondrion</location>
    </subcellularLocation>
</comment>
<keyword evidence="4" id="KW-0689">Ribosomal protein</keyword>
<comment type="similarity">
    <text evidence="2">Belongs to the mitochondrion-specific ribosomal protein mL40 family.</text>
</comment>
<name>A0A9P4IEB5_9PEZI</name>
<sequence>MASNSISRWLSWPRTSPCLHVQQAPSPSRLLPSSQSFIQTASFSTTPSLQKRKNKNQATTDPRIKLIRYALYHPALPRPLRFSRNRSLRHWTIHRAWNLFRAKERAAQQQDLENLYNSMRDACEALRHLDEAGMSEAIGQGGKDQGRLFRIAMMKRGVWSGEKNSGSGVPIEYARAQTEYPSREGWNYAWRR</sequence>
<accession>A0A9P4IEB5</accession>
<gene>
    <name evidence="8" type="ORF">NA57DRAFT_77746</name>
</gene>
<dbReference type="EMBL" id="ML978128">
    <property type="protein sequence ID" value="KAF2097489.1"/>
    <property type="molecule type" value="Genomic_DNA"/>
</dbReference>
<keyword evidence="5" id="KW-0496">Mitochondrion</keyword>
<dbReference type="GO" id="GO:0005840">
    <property type="term" value="C:ribosome"/>
    <property type="evidence" value="ECO:0007669"/>
    <property type="project" value="UniProtKB-KW"/>
</dbReference>
<dbReference type="Proteomes" id="UP000799772">
    <property type="component" value="Unassembled WGS sequence"/>
</dbReference>
<evidence type="ECO:0000256" key="4">
    <source>
        <dbReference type="ARBA" id="ARBA00022980"/>
    </source>
</evidence>
<evidence type="ECO:0000256" key="6">
    <source>
        <dbReference type="ARBA" id="ARBA00023274"/>
    </source>
</evidence>
<evidence type="ECO:0000313" key="9">
    <source>
        <dbReference type="Proteomes" id="UP000799772"/>
    </source>
</evidence>
<keyword evidence="3" id="KW-0809">Transit peptide</keyword>
<dbReference type="GO" id="GO:0005739">
    <property type="term" value="C:mitochondrion"/>
    <property type="evidence" value="ECO:0007669"/>
    <property type="project" value="UniProtKB-SubCell"/>
</dbReference>
<evidence type="ECO:0000256" key="5">
    <source>
        <dbReference type="ARBA" id="ARBA00023128"/>
    </source>
</evidence>
<dbReference type="OrthoDB" id="2098203at2759"/>
<dbReference type="Gene3D" id="6.10.250.3440">
    <property type="match status" value="1"/>
</dbReference>
<dbReference type="AlphaFoldDB" id="A0A9P4IEB5"/>
<evidence type="ECO:0000256" key="2">
    <source>
        <dbReference type="ARBA" id="ARBA00009360"/>
    </source>
</evidence>
<proteinExistence type="inferred from homology"/>
<comment type="caution">
    <text evidence="8">The sequence shown here is derived from an EMBL/GenBank/DDBJ whole genome shotgun (WGS) entry which is preliminary data.</text>
</comment>
<dbReference type="GO" id="GO:0003735">
    <property type="term" value="F:structural constituent of ribosome"/>
    <property type="evidence" value="ECO:0007669"/>
    <property type="project" value="InterPro"/>
</dbReference>
<evidence type="ECO:0000256" key="3">
    <source>
        <dbReference type="ARBA" id="ARBA00022946"/>
    </source>
</evidence>
<protein>
    <recommendedName>
        <fullName evidence="7">Large ribosomal subunit protein mL40</fullName>
    </recommendedName>
</protein>
<dbReference type="PANTHER" id="PTHR39150">
    <property type="entry name" value="54S RIBOSOMAL PROTEIN L28, MITOCHONDRIAL"/>
    <property type="match status" value="1"/>
</dbReference>
<keyword evidence="6" id="KW-0687">Ribonucleoprotein</keyword>
<dbReference type="InterPro" id="IPR019192">
    <property type="entry name" value="Ribosomal_mL40"/>
</dbReference>